<dbReference type="EMBL" id="SPNW01000010">
    <property type="protein sequence ID" value="TIA91820.1"/>
    <property type="molecule type" value="Genomic_DNA"/>
</dbReference>
<dbReference type="OrthoDB" id="5555533at2759"/>
<dbReference type="AlphaFoldDB" id="A0A4T0FTZ3"/>
<proteinExistence type="predicted"/>
<keyword evidence="2" id="KW-1185">Reference proteome</keyword>
<evidence type="ECO:0000313" key="2">
    <source>
        <dbReference type="Proteomes" id="UP000310189"/>
    </source>
</evidence>
<evidence type="ECO:0000313" key="1">
    <source>
        <dbReference type="EMBL" id="TIA91820.1"/>
    </source>
</evidence>
<organism evidence="1 2">
    <name type="scientific">Wallemia hederae</name>
    <dbReference type="NCBI Taxonomy" id="1540922"/>
    <lineage>
        <taxon>Eukaryota</taxon>
        <taxon>Fungi</taxon>
        <taxon>Dikarya</taxon>
        <taxon>Basidiomycota</taxon>
        <taxon>Wallemiomycotina</taxon>
        <taxon>Wallemiomycetes</taxon>
        <taxon>Wallemiales</taxon>
        <taxon>Wallemiaceae</taxon>
        <taxon>Wallemia</taxon>
    </lineage>
</organism>
<dbReference type="Proteomes" id="UP000310189">
    <property type="component" value="Unassembled WGS sequence"/>
</dbReference>
<dbReference type="PANTHER" id="PTHR28230:SF1">
    <property type="entry name" value="MITOCHONDRIAL IMPORT PROTEIN 2"/>
    <property type="match status" value="1"/>
</dbReference>
<dbReference type="InterPro" id="IPR037652">
    <property type="entry name" value="Mim2"/>
</dbReference>
<dbReference type="GO" id="GO:0045040">
    <property type="term" value="P:protein insertion into mitochondrial outer membrane"/>
    <property type="evidence" value="ECO:0007669"/>
    <property type="project" value="InterPro"/>
</dbReference>
<protein>
    <submittedName>
        <fullName evidence="1">Uncharacterized protein</fullName>
    </submittedName>
</protein>
<dbReference type="PANTHER" id="PTHR28230">
    <property type="entry name" value="CHROMOSOME 1, WHOLE GENOME SHOTGUN SEQUENCE"/>
    <property type="match status" value="1"/>
</dbReference>
<dbReference type="GO" id="GO:0070096">
    <property type="term" value="P:mitochondrial outer membrane translocase complex assembly"/>
    <property type="evidence" value="ECO:0007669"/>
    <property type="project" value="InterPro"/>
</dbReference>
<comment type="caution">
    <text evidence="1">The sequence shown here is derived from an EMBL/GenBank/DDBJ whole genome shotgun (WGS) entry which is preliminary data.</text>
</comment>
<sequence>MSSSSSETDSTTSSDLIRQREFEQAVEQLQLIISVVALPFIGKWFGRKFSFWIYSRYRVFGWTWDLLFGPKVALSARLS</sequence>
<name>A0A4T0FTZ3_9BASI</name>
<reference evidence="1 2" key="1">
    <citation type="submission" date="2019-03" db="EMBL/GenBank/DDBJ databases">
        <title>Sequencing 23 genomes of Wallemia ichthyophaga.</title>
        <authorList>
            <person name="Gostincar C."/>
        </authorList>
    </citation>
    <scope>NUCLEOTIDE SEQUENCE [LARGE SCALE GENOMIC DNA]</scope>
    <source>
        <strain evidence="1 2">EXF-5753</strain>
    </source>
</reference>
<gene>
    <name evidence="1" type="ORF">E3P99_00906</name>
</gene>
<accession>A0A4T0FTZ3</accession>
<dbReference type="Pfam" id="PF19117">
    <property type="entry name" value="Mim2"/>
    <property type="match status" value="1"/>
</dbReference>
<dbReference type="GO" id="GO:0005741">
    <property type="term" value="C:mitochondrial outer membrane"/>
    <property type="evidence" value="ECO:0007669"/>
    <property type="project" value="TreeGrafter"/>
</dbReference>